<gene>
    <name evidence="2" type="ORF">JMJ35_010555</name>
</gene>
<name>A0AA39QQ71_9LECA</name>
<sequence length="238" mass="26910">MSEIILYDLPSKGRCACGSPNAWKTRLLLNYKELPYKTEWVEYPDLAPTFKSLGLPPNEEGVPYTIPTIRDTKGRYIMDSRKIADELEKQHPEPSLHLDSPLLPKVEAGVLNMAAPLRPVMLPLIPRTRLNAVAVEYFERTREARVGMSLSQWEKEQGGEKAWEKAGPGFKEVGDMLRANGGPFLLGKTVSYADFVILGALQGFKRIDESFFERSIKIEPALKTLYDACSVWLERDDH</sequence>
<dbReference type="Pfam" id="PF13409">
    <property type="entry name" value="GST_N_2"/>
    <property type="match status" value="1"/>
</dbReference>
<dbReference type="EMBL" id="JAFEKC020000025">
    <property type="protein sequence ID" value="KAK0507097.1"/>
    <property type="molecule type" value="Genomic_DNA"/>
</dbReference>
<evidence type="ECO:0000259" key="1">
    <source>
        <dbReference type="PROSITE" id="PS50404"/>
    </source>
</evidence>
<dbReference type="PROSITE" id="PS50404">
    <property type="entry name" value="GST_NTER"/>
    <property type="match status" value="1"/>
</dbReference>
<accession>A0AA39QQ71</accession>
<dbReference type="InterPro" id="IPR004045">
    <property type="entry name" value="Glutathione_S-Trfase_N"/>
</dbReference>
<dbReference type="SUPFAM" id="SSF47616">
    <property type="entry name" value="GST C-terminal domain-like"/>
    <property type="match status" value="1"/>
</dbReference>
<dbReference type="SUPFAM" id="SSF52833">
    <property type="entry name" value="Thioredoxin-like"/>
    <property type="match status" value="1"/>
</dbReference>
<dbReference type="AlphaFoldDB" id="A0AA39QQ71"/>
<evidence type="ECO:0000313" key="3">
    <source>
        <dbReference type="Proteomes" id="UP001166286"/>
    </source>
</evidence>
<dbReference type="InterPro" id="IPR054416">
    <property type="entry name" value="GST_UstS-like_C"/>
</dbReference>
<evidence type="ECO:0000313" key="2">
    <source>
        <dbReference type="EMBL" id="KAK0507097.1"/>
    </source>
</evidence>
<organism evidence="2 3">
    <name type="scientific">Cladonia borealis</name>
    <dbReference type="NCBI Taxonomy" id="184061"/>
    <lineage>
        <taxon>Eukaryota</taxon>
        <taxon>Fungi</taxon>
        <taxon>Dikarya</taxon>
        <taxon>Ascomycota</taxon>
        <taxon>Pezizomycotina</taxon>
        <taxon>Lecanoromycetes</taxon>
        <taxon>OSLEUM clade</taxon>
        <taxon>Lecanoromycetidae</taxon>
        <taxon>Lecanorales</taxon>
        <taxon>Lecanorineae</taxon>
        <taxon>Cladoniaceae</taxon>
        <taxon>Cladonia</taxon>
    </lineage>
</organism>
<comment type="caution">
    <text evidence="2">The sequence shown here is derived from an EMBL/GenBank/DDBJ whole genome shotgun (WGS) entry which is preliminary data.</text>
</comment>
<protein>
    <recommendedName>
        <fullName evidence="1">GST N-terminal domain-containing protein</fullName>
    </recommendedName>
</protein>
<keyword evidence="3" id="KW-1185">Reference proteome</keyword>
<dbReference type="Gene3D" id="1.20.1050.10">
    <property type="match status" value="1"/>
</dbReference>
<dbReference type="Gene3D" id="3.40.30.10">
    <property type="entry name" value="Glutaredoxin"/>
    <property type="match status" value="1"/>
</dbReference>
<proteinExistence type="predicted"/>
<dbReference type="InterPro" id="IPR036249">
    <property type="entry name" value="Thioredoxin-like_sf"/>
</dbReference>
<dbReference type="Pfam" id="PF22041">
    <property type="entry name" value="GST_C_7"/>
    <property type="match status" value="1"/>
</dbReference>
<dbReference type="Proteomes" id="UP001166286">
    <property type="component" value="Unassembled WGS sequence"/>
</dbReference>
<feature type="domain" description="GST N-terminal" evidence="1">
    <location>
        <begin position="9"/>
        <end position="95"/>
    </location>
</feature>
<dbReference type="InterPro" id="IPR036282">
    <property type="entry name" value="Glutathione-S-Trfase_C_sf"/>
</dbReference>
<reference evidence="2" key="1">
    <citation type="submission" date="2023-03" db="EMBL/GenBank/DDBJ databases">
        <title>Complete genome of Cladonia borealis.</title>
        <authorList>
            <person name="Park H."/>
        </authorList>
    </citation>
    <scope>NUCLEOTIDE SEQUENCE</scope>
    <source>
        <strain evidence="2">ANT050790</strain>
    </source>
</reference>